<dbReference type="RefSeq" id="WP_073132136.1">
    <property type="nucleotide sequence ID" value="NZ_FQZF01000004.1"/>
</dbReference>
<evidence type="ECO:0000313" key="2">
    <source>
        <dbReference type="EMBL" id="SHI73960.1"/>
    </source>
</evidence>
<name>A0A1M6DLA8_9PROT</name>
<organism evidence="2 3">
    <name type="scientific">Muricoccus roseus</name>
    <dbReference type="NCBI Taxonomy" id="198092"/>
    <lineage>
        <taxon>Bacteria</taxon>
        <taxon>Pseudomonadati</taxon>
        <taxon>Pseudomonadota</taxon>
        <taxon>Alphaproteobacteria</taxon>
        <taxon>Acetobacterales</taxon>
        <taxon>Roseomonadaceae</taxon>
        <taxon>Muricoccus</taxon>
    </lineage>
</organism>
<evidence type="ECO:0000259" key="1">
    <source>
        <dbReference type="Pfam" id="PF12680"/>
    </source>
</evidence>
<dbReference type="GO" id="GO:0016853">
    <property type="term" value="F:isomerase activity"/>
    <property type="evidence" value="ECO:0007669"/>
    <property type="project" value="UniProtKB-KW"/>
</dbReference>
<dbReference type="Proteomes" id="UP000184387">
    <property type="component" value="Unassembled WGS sequence"/>
</dbReference>
<dbReference type="InterPro" id="IPR032710">
    <property type="entry name" value="NTF2-like_dom_sf"/>
</dbReference>
<protein>
    <submittedName>
        <fullName evidence="2">Ketosteroid isomerase-related protein</fullName>
    </submittedName>
</protein>
<sequence>MVESDVTARNLARVQDIYGRYAEGDRSALYEALSPEVSWSSAGDGALPWAGTRRGPEGVRSYFDALDAQGEVTGYEVEQVIAQGEWIAVLACATIRYRGNGQEHRYAKADFIRSVDGRVADFREFYDTARACREQSCG</sequence>
<dbReference type="InterPro" id="IPR037401">
    <property type="entry name" value="SnoaL-like"/>
</dbReference>
<dbReference type="Pfam" id="PF12680">
    <property type="entry name" value="SnoaL_2"/>
    <property type="match status" value="1"/>
</dbReference>
<keyword evidence="2" id="KW-0413">Isomerase</keyword>
<reference evidence="2 3" key="1">
    <citation type="submission" date="2016-11" db="EMBL/GenBank/DDBJ databases">
        <authorList>
            <person name="Jaros S."/>
            <person name="Januszkiewicz K."/>
            <person name="Wedrychowicz H."/>
        </authorList>
    </citation>
    <scope>NUCLEOTIDE SEQUENCE [LARGE SCALE GENOMIC DNA]</scope>
    <source>
        <strain evidence="2 3">DSM 14916</strain>
    </source>
</reference>
<proteinExistence type="predicted"/>
<dbReference type="PANTHER" id="PTHR41252">
    <property type="entry name" value="BLR2505 PROTEIN"/>
    <property type="match status" value="1"/>
</dbReference>
<dbReference type="AlphaFoldDB" id="A0A1M6DLA8"/>
<keyword evidence="3" id="KW-1185">Reference proteome</keyword>
<feature type="domain" description="SnoaL-like" evidence="1">
    <location>
        <begin position="14"/>
        <end position="121"/>
    </location>
</feature>
<dbReference type="STRING" id="198092.SAMN02745194_00994"/>
<dbReference type="EMBL" id="FQZF01000004">
    <property type="protein sequence ID" value="SHI73960.1"/>
    <property type="molecule type" value="Genomic_DNA"/>
</dbReference>
<dbReference type="OrthoDB" id="7268345at2"/>
<evidence type="ECO:0000313" key="3">
    <source>
        <dbReference type="Proteomes" id="UP000184387"/>
    </source>
</evidence>
<accession>A0A1M6DLA8</accession>
<dbReference type="PANTHER" id="PTHR41252:SF1">
    <property type="entry name" value="BLR2505 PROTEIN"/>
    <property type="match status" value="1"/>
</dbReference>
<dbReference type="SUPFAM" id="SSF54427">
    <property type="entry name" value="NTF2-like"/>
    <property type="match status" value="1"/>
</dbReference>
<dbReference type="Gene3D" id="3.10.450.50">
    <property type="match status" value="1"/>
</dbReference>
<gene>
    <name evidence="2" type="ORF">SAMN02745194_00994</name>
</gene>